<dbReference type="PANTHER" id="PTHR34504">
    <property type="entry name" value="ANTITOXIN HICB"/>
    <property type="match status" value="1"/>
</dbReference>
<dbReference type="InterPro" id="IPR035069">
    <property type="entry name" value="TTHA1013/TTHA0281-like"/>
</dbReference>
<dbReference type="PANTHER" id="PTHR34504:SF4">
    <property type="entry name" value="ANTITOXIN HICB"/>
    <property type="match status" value="1"/>
</dbReference>
<reference evidence="2" key="1">
    <citation type="journal article" date="2021" name="PeerJ">
        <title>Extensive microbial diversity within the chicken gut microbiome revealed by metagenomics and culture.</title>
        <authorList>
            <person name="Gilroy R."/>
            <person name="Ravi A."/>
            <person name="Getino M."/>
            <person name="Pursley I."/>
            <person name="Horton D.L."/>
            <person name="Alikhan N.F."/>
            <person name="Baker D."/>
            <person name="Gharbi K."/>
            <person name="Hall N."/>
            <person name="Watson M."/>
            <person name="Adriaenssens E.M."/>
            <person name="Foster-Nyarko E."/>
            <person name="Jarju S."/>
            <person name="Secka A."/>
            <person name="Antonio M."/>
            <person name="Oren A."/>
            <person name="Chaudhuri R.R."/>
            <person name="La Ragione R."/>
            <person name="Hildebrand F."/>
            <person name="Pallen M.J."/>
        </authorList>
    </citation>
    <scope>NUCLEOTIDE SEQUENCE</scope>
    <source>
        <strain evidence="2">CHK178-16964</strain>
    </source>
</reference>
<dbReference type="Pfam" id="PF15919">
    <property type="entry name" value="HicB_lk_antitox"/>
    <property type="match status" value="1"/>
</dbReference>
<proteinExistence type="predicted"/>
<name>A0A9D2KQ22_9FIRM</name>
<dbReference type="EMBL" id="DWZA01000073">
    <property type="protein sequence ID" value="HJA71591.1"/>
    <property type="molecule type" value="Genomic_DNA"/>
</dbReference>
<dbReference type="AlphaFoldDB" id="A0A9D2KQ22"/>
<accession>A0A9D2KQ22</accession>
<gene>
    <name evidence="2" type="ORF">IAA07_08470</name>
</gene>
<feature type="domain" description="HicB-like antitoxin of toxin-antitoxin system" evidence="1">
    <location>
        <begin position="7"/>
        <end position="85"/>
    </location>
</feature>
<evidence type="ECO:0000313" key="2">
    <source>
        <dbReference type="EMBL" id="HJA71591.1"/>
    </source>
</evidence>
<reference evidence="2" key="2">
    <citation type="submission" date="2021-04" db="EMBL/GenBank/DDBJ databases">
        <authorList>
            <person name="Gilroy R."/>
        </authorList>
    </citation>
    <scope>NUCLEOTIDE SEQUENCE</scope>
    <source>
        <strain evidence="2">CHK178-16964</strain>
    </source>
</reference>
<dbReference type="Proteomes" id="UP000823900">
    <property type="component" value="Unassembled WGS sequence"/>
</dbReference>
<sequence length="93" mass="10315">MIMKFVYPAIFKPKSDGGYLVTFPALDKCQAEGSTLEEAIERAKEAEATWISVEMEDSTELPIPDAIDESALEEGCFVRSISAIVKFVEDYDS</sequence>
<dbReference type="Gene3D" id="3.30.160.250">
    <property type="match status" value="1"/>
</dbReference>
<dbReference type="InterPro" id="IPR031807">
    <property type="entry name" value="HicB-like"/>
</dbReference>
<dbReference type="InterPro" id="IPR051404">
    <property type="entry name" value="TA_system_antitoxin"/>
</dbReference>
<dbReference type="SUPFAM" id="SSF143100">
    <property type="entry name" value="TTHA1013/TTHA0281-like"/>
    <property type="match status" value="1"/>
</dbReference>
<evidence type="ECO:0000313" key="3">
    <source>
        <dbReference type="Proteomes" id="UP000823900"/>
    </source>
</evidence>
<evidence type="ECO:0000259" key="1">
    <source>
        <dbReference type="Pfam" id="PF15919"/>
    </source>
</evidence>
<organism evidence="2 3">
    <name type="scientific">Candidatus Lachnoclostridium stercoravium</name>
    <dbReference type="NCBI Taxonomy" id="2838633"/>
    <lineage>
        <taxon>Bacteria</taxon>
        <taxon>Bacillati</taxon>
        <taxon>Bacillota</taxon>
        <taxon>Clostridia</taxon>
        <taxon>Lachnospirales</taxon>
        <taxon>Lachnospiraceae</taxon>
    </lineage>
</organism>
<protein>
    <submittedName>
        <fullName evidence="2">Type II toxin-antitoxin system HicB family antitoxin</fullName>
    </submittedName>
</protein>
<comment type="caution">
    <text evidence="2">The sequence shown here is derived from an EMBL/GenBank/DDBJ whole genome shotgun (WGS) entry which is preliminary data.</text>
</comment>